<dbReference type="EMBL" id="QRDC01000034">
    <property type="protein sequence ID" value="KAA1272873.1"/>
    <property type="molecule type" value="Genomic_DNA"/>
</dbReference>
<dbReference type="RefSeq" id="WP_149692493.1">
    <property type="nucleotide sequence ID" value="NZ_JBEUGM010000009.1"/>
</dbReference>
<comment type="caution">
    <text evidence="1">The sequence shown here is derived from an EMBL/GenBank/DDBJ whole genome shotgun (WGS) entry which is preliminary data.</text>
</comment>
<evidence type="ECO:0000313" key="1">
    <source>
        <dbReference type="EMBL" id="KAA1272873.1"/>
    </source>
</evidence>
<reference evidence="1 2" key="1">
    <citation type="submission" date="2018-08" db="EMBL/GenBank/DDBJ databases">
        <title>Complete genomic analysis of a Citrobacter pasteurii isolated from cockles (Cerastoderma edule) containing a new chromosomic qnrB allele.</title>
        <authorList>
            <person name="Rodrigues A."/>
            <person name="Baptista T."/>
            <person name="Quesada A."/>
            <person name="Campos M.J."/>
        </authorList>
    </citation>
    <scope>NUCLEOTIDE SEQUENCE [LARGE SCALE GENOMIC DNA]</scope>
    <source>
        <strain evidence="1 2">BA18</strain>
    </source>
</reference>
<protein>
    <submittedName>
        <fullName evidence="1">Uncharacterized protein</fullName>
    </submittedName>
</protein>
<sequence>MTVINDEYFYSILKRIAANRDVAIVGYVKEPENTQAYNRAGLIFALEVILEEHRKNFGTLWNPLKGRKALEHRILQKYRWPLEQIRSLTLEDSLFLLQEELNFEKLPEQAQKIIKEYRAYRGRIVFPDIREDDWDPDLFESLPKQTDW</sequence>
<proteinExistence type="predicted"/>
<dbReference type="NCBIfam" id="NF033230">
    <property type="entry name" value="phage_region_01"/>
    <property type="match status" value="1"/>
</dbReference>
<organism evidence="1 2">
    <name type="scientific">Citrobacter pasteurii</name>
    <dbReference type="NCBI Taxonomy" id="1563222"/>
    <lineage>
        <taxon>Bacteria</taxon>
        <taxon>Pseudomonadati</taxon>
        <taxon>Pseudomonadota</taxon>
        <taxon>Gammaproteobacteria</taxon>
        <taxon>Enterobacterales</taxon>
        <taxon>Enterobacteriaceae</taxon>
        <taxon>Citrobacter</taxon>
    </lineage>
</organism>
<dbReference type="InterPro" id="IPR059241">
    <property type="entry name" value="SfIV_phage_associated"/>
</dbReference>
<dbReference type="AlphaFoldDB" id="A0A6N6JY32"/>
<accession>A0A6N6JY32</accession>
<name>A0A6N6JY32_9ENTR</name>
<evidence type="ECO:0000313" key="2">
    <source>
        <dbReference type="Proteomes" id="UP000468420"/>
    </source>
</evidence>
<gene>
    <name evidence="1" type="ORF">DXF85_23855</name>
</gene>
<dbReference type="Proteomes" id="UP000468420">
    <property type="component" value="Unassembled WGS sequence"/>
</dbReference>